<dbReference type="AlphaFoldDB" id="A0A7C3KCQ7"/>
<gene>
    <name evidence="5 7" type="primary">msrA</name>
    <name evidence="7" type="ORF">ENR64_05660</name>
</gene>
<feature type="active site" evidence="5">
    <location>
        <position position="60"/>
    </location>
</feature>
<dbReference type="EMBL" id="DSRU01000064">
    <property type="protein sequence ID" value="HFM97250.1"/>
    <property type="molecule type" value="Genomic_DNA"/>
</dbReference>
<reference evidence="7" key="1">
    <citation type="journal article" date="2020" name="mSystems">
        <title>Genome- and Community-Level Interaction Insights into Carbon Utilization and Element Cycling Functions of Hydrothermarchaeota in Hydrothermal Sediment.</title>
        <authorList>
            <person name="Zhou Z."/>
            <person name="Liu Y."/>
            <person name="Xu W."/>
            <person name="Pan J."/>
            <person name="Luo Z.H."/>
            <person name="Li M."/>
        </authorList>
    </citation>
    <scope>NUCLEOTIDE SEQUENCE [LARGE SCALE GENOMIC DNA]</scope>
    <source>
        <strain evidence="7">SpSt-418</strain>
    </source>
</reference>
<dbReference type="Pfam" id="PF01625">
    <property type="entry name" value="PMSR"/>
    <property type="match status" value="1"/>
</dbReference>
<comment type="function">
    <text evidence="5">Has an important function as a repair enzyme for proteins that have been inactivated by oxidation. Catalyzes the reversible oxidation-reduction of methionine sulfoxide in proteins to methionine.</text>
</comment>
<evidence type="ECO:0000256" key="4">
    <source>
        <dbReference type="ARBA" id="ARBA00048782"/>
    </source>
</evidence>
<feature type="domain" description="Peptide methionine sulphoxide reductase MsrA" evidence="6">
    <location>
        <begin position="53"/>
        <end position="205"/>
    </location>
</feature>
<comment type="catalytic activity">
    <reaction evidence="4 5">
        <text>[thioredoxin]-disulfide + L-methionine + H2O = L-methionine (S)-S-oxide + [thioredoxin]-dithiol</text>
        <dbReference type="Rhea" id="RHEA:19993"/>
        <dbReference type="Rhea" id="RHEA-COMP:10698"/>
        <dbReference type="Rhea" id="RHEA-COMP:10700"/>
        <dbReference type="ChEBI" id="CHEBI:15377"/>
        <dbReference type="ChEBI" id="CHEBI:29950"/>
        <dbReference type="ChEBI" id="CHEBI:50058"/>
        <dbReference type="ChEBI" id="CHEBI:57844"/>
        <dbReference type="ChEBI" id="CHEBI:58772"/>
        <dbReference type="EC" id="1.8.4.11"/>
    </reaction>
</comment>
<comment type="caution">
    <text evidence="7">The sequence shown here is derived from an EMBL/GenBank/DDBJ whole genome shotgun (WGS) entry which is preliminary data.</text>
</comment>
<evidence type="ECO:0000313" key="7">
    <source>
        <dbReference type="EMBL" id="HFM97250.1"/>
    </source>
</evidence>
<evidence type="ECO:0000256" key="5">
    <source>
        <dbReference type="HAMAP-Rule" id="MF_01401"/>
    </source>
</evidence>
<dbReference type="InterPro" id="IPR036509">
    <property type="entry name" value="Met_Sox_Rdtase_MsrA_sf"/>
</dbReference>
<dbReference type="EC" id="1.8.4.11" evidence="5"/>
<comment type="similarity">
    <text evidence="1 5">Belongs to the MsrA Met sulfoxide reductase family.</text>
</comment>
<dbReference type="SUPFAM" id="SSF55068">
    <property type="entry name" value="Peptide methionine sulfoxide reductase"/>
    <property type="match status" value="1"/>
</dbReference>
<dbReference type="Gene3D" id="3.30.1060.10">
    <property type="entry name" value="Peptide methionine sulphoxide reductase MsrA"/>
    <property type="match status" value="1"/>
</dbReference>
<organism evidence="7">
    <name type="scientific">Oscillatoriales cyanobacterium SpSt-418</name>
    <dbReference type="NCBI Taxonomy" id="2282169"/>
    <lineage>
        <taxon>Bacteria</taxon>
        <taxon>Bacillati</taxon>
        <taxon>Cyanobacteriota</taxon>
        <taxon>Cyanophyceae</taxon>
        <taxon>Oscillatoriophycideae</taxon>
        <taxon>Oscillatoriales</taxon>
    </lineage>
</organism>
<evidence type="ECO:0000256" key="2">
    <source>
        <dbReference type="ARBA" id="ARBA00023002"/>
    </source>
</evidence>
<proteinExistence type="inferred from homology"/>
<dbReference type="HAMAP" id="MF_01401">
    <property type="entry name" value="MsrA"/>
    <property type="match status" value="1"/>
</dbReference>
<dbReference type="InterPro" id="IPR002569">
    <property type="entry name" value="Met_Sox_Rdtase_MsrA_dom"/>
</dbReference>
<dbReference type="PANTHER" id="PTHR43774">
    <property type="entry name" value="PEPTIDE METHIONINE SULFOXIDE REDUCTASE"/>
    <property type="match status" value="1"/>
</dbReference>
<dbReference type="NCBIfam" id="TIGR00401">
    <property type="entry name" value="msrA"/>
    <property type="match status" value="1"/>
</dbReference>
<evidence type="ECO:0000256" key="3">
    <source>
        <dbReference type="ARBA" id="ARBA00047806"/>
    </source>
</evidence>
<dbReference type="PANTHER" id="PTHR43774:SF1">
    <property type="entry name" value="PEPTIDE METHIONINE SULFOXIDE REDUCTASE MSRA 2"/>
    <property type="match status" value="1"/>
</dbReference>
<comment type="catalytic activity">
    <reaction evidence="3 5">
        <text>L-methionyl-[protein] + [thioredoxin]-disulfide + H2O = L-methionyl-(S)-S-oxide-[protein] + [thioredoxin]-dithiol</text>
        <dbReference type="Rhea" id="RHEA:14217"/>
        <dbReference type="Rhea" id="RHEA-COMP:10698"/>
        <dbReference type="Rhea" id="RHEA-COMP:10700"/>
        <dbReference type="Rhea" id="RHEA-COMP:12313"/>
        <dbReference type="Rhea" id="RHEA-COMP:12315"/>
        <dbReference type="ChEBI" id="CHEBI:15377"/>
        <dbReference type="ChEBI" id="CHEBI:16044"/>
        <dbReference type="ChEBI" id="CHEBI:29950"/>
        <dbReference type="ChEBI" id="CHEBI:44120"/>
        <dbReference type="ChEBI" id="CHEBI:50058"/>
        <dbReference type="EC" id="1.8.4.11"/>
    </reaction>
</comment>
<evidence type="ECO:0000256" key="1">
    <source>
        <dbReference type="ARBA" id="ARBA00005591"/>
    </source>
</evidence>
<accession>A0A7C3KCQ7</accession>
<dbReference type="GO" id="GO:0008113">
    <property type="term" value="F:peptide-methionine (S)-S-oxide reductase activity"/>
    <property type="evidence" value="ECO:0007669"/>
    <property type="project" value="UniProtKB-UniRule"/>
</dbReference>
<evidence type="ECO:0000259" key="6">
    <source>
        <dbReference type="Pfam" id="PF01625"/>
    </source>
</evidence>
<keyword evidence="2 5" id="KW-0560">Oxidoreductase</keyword>
<name>A0A7C3KCQ7_9CYAN</name>
<sequence>MLSRRLKYLPYLLVSLVAVSLATLAIAYNSIRAVVIPSPAMDTAMTANQGKQTAVFAGGCFWSMEAIFEDLKGVSDVVSGFSGGSAATAHYDQVSTGKTRHAEAVKITYDPAQISYGQLLKVYFSVAHDPTQVNRQGPDIGPQYRSAIFFANDEQKRVAQAYIDQLNRSKVFDAAIATQLAPFDTFYAAEDYHQNFIARNPNYPYVILHDMPKLNQLHQHFADLLKDSAVAKRN</sequence>
<protein>
    <recommendedName>
        <fullName evidence="5">Peptide methionine sulfoxide reductase MsrA</fullName>
        <shortName evidence="5">Protein-methionine-S-oxide reductase</shortName>
        <ecNumber evidence="5">1.8.4.11</ecNumber>
    </recommendedName>
    <alternativeName>
        <fullName evidence="5">Peptide-methionine (S)-S-oxide reductase</fullName>
        <shortName evidence="5">Peptide Met(O) reductase</shortName>
    </alternativeName>
</protein>